<feature type="non-terminal residue" evidence="2">
    <location>
        <position position="1"/>
    </location>
</feature>
<name>X6LZS1_RETFI</name>
<reference evidence="2 3" key="1">
    <citation type="journal article" date="2013" name="Curr. Biol.">
        <title>The Genome of the Foraminiferan Reticulomyxa filosa.</title>
        <authorList>
            <person name="Glockner G."/>
            <person name="Hulsmann N."/>
            <person name="Schleicher M."/>
            <person name="Noegel A.A."/>
            <person name="Eichinger L."/>
            <person name="Gallinger C."/>
            <person name="Pawlowski J."/>
            <person name="Sierra R."/>
            <person name="Euteneuer U."/>
            <person name="Pillet L."/>
            <person name="Moustafa A."/>
            <person name="Platzer M."/>
            <person name="Groth M."/>
            <person name="Szafranski K."/>
            <person name="Schliwa M."/>
        </authorList>
    </citation>
    <scope>NUCLEOTIDE SEQUENCE [LARGE SCALE GENOMIC DNA]</scope>
</reference>
<comment type="caution">
    <text evidence="2">The sequence shown here is derived from an EMBL/GenBank/DDBJ whole genome shotgun (WGS) entry which is preliminary data.</text>
</comment>
<accession>X6LZS1</accession>
<organism evidence="2 3">
    <name type="scientific">Reticulomyxa filosa</name>
    <dbReference type="NCBI Taxonomy" id="46433"/>
    <lineage>
        <taxon>Eukaryota</taxon>
        <taxon>Sar</taxon>
        <taxon>Rhizaria</taxon>
        <taxon>Retaria</taxon>
        <taxon>Foraminifera</taxon>
        <taxon>Monothalamids</taxon>
        <taxon>Reticulomyxidae</taxon>
        <taxon>Reticulomyxa</taxon>
    </lineage>
</organism>
<proteinExistence type="predicted"/>
<dbReference type="Gene3D" id="1.20.1260.120">
    <property type="entry name" value="Protein of unknown function DUF2935"/>
    <property type="match status" value="1"/>
</dbReference>
<evidence type="ECO:0000256" key="1">
    <source>
        <dbReference type="SAM" id="Coils"/>
    </source>
</evidence>
<evidence type="ECO:0000313" key="3">
    <source>
        <dbReference type="Proteomes" id="UP000023152"/>
    </source>
</evidence>
<feature type="coiled-coil region" evidence="1">
    <location>
        <begin position="89"/>
        <end position="123"/>
    </location>
</feature>
<evidence type="ECO:0000313" key="2">
    <source>
        <dbReference type="EMBL" id="ETO07388.1"/>
    </source>
</evidence>
<sequence length="360" mass="42250">LEEQLQAIEDAKNFVFEHVDKKIQLDIGKMECETKLSIEKWMLKVVATVKAAINSCNFWEAEEKIMLVRNFTRILGNRFEQISFDDSKEEKMKEKTDKISNSIDQLEKQLQKVLETVVKKYKDIDLKTSNFNPYASNPPKDLYAKLIKRITQKVRDQLQEIRKQVKDLSSRELEARIRVCESVLNSLPKHMQDILGEEIKQCHDDVKCEIENIKGNVQDINELLNRSTSNQKRNIEFGVNKIMEDIISRMDKQWAEEDTAGALNTFIELVRFINTLKSKINLDKYINRARDSLENTFDKYQRNIITNFDTLDQDTSMLKWTERAFTFVISCIDLKANMSGIDTSNMNEKNDIKRAWMQER</sequence>
<keyword evidence="1" id="KW-0175">Coiled coil</keyword>
<dbReference type="Proteomes" id="UP000023152">
    <property type="component" value="Unassembled WGS sequence"/>
</dbReference>
<dbReference type="EMBL" id="ASPP01026203">
    <property type="protein sequence ID" value="ETO07388.1"/>
    <property type="molecule type" value="Genomic_DNA"/>
</dbReference>
<keyword evidence="3" id="KW-1185">Reference proteome</keyword>
<gene>
    <name evidence="2" type="ORF">RFI_30004</name>
</gene>
<dbReference type="AlphaFoldDB" id="X6LZS1"/>
<protein>
    <submittedName>
        <fullName evidence="2">Viral A-type inclusion protein</fullName>
    </submittedName>
</protein>